<dbReference type="EMBL" id="JGZK01000006">
    <property type="protein sequence ID" value="KFI85764.1"/>
    <property type="molecule type" value="Genomic_DNA"/>
</dbReference>
<dbReference type="Proteomes" id="UP000028984">
    <property type="component" value="Unassembled WGS sequence"/>
</dbReference>
<accession>A0A087CR64</accession>
<dbReference type="Pfam" id="PF11228">
    <property type="entry name" value="DUF3027"/>
    <property type="match status" value="1"/>
</dbReference>
<evidence type="ECO:0000256" key="1">
    <source>
        <dbReference type="SAM" id="MobiDB-lite"/>
    </source>
</evidence>
<feature type="compositionally biased region" description="Polar residues" evidence="1">
    <location>
        <begin position="353"/>
        <end position="366"/>
    </location>
</feature>
<evidence type="ECO:0000313" key="2">
    <source>
        <dbReference type="EMBL" id="KFI85764.1"/>
    </source>
</evidence>
<evidence type="ECO:0008006" key="4">
    <source>
        <dbReference type="Google" id="ProtNLM"/>
    </source>
</evidence>
<organism evidence="2 3">
    <name type="scientific">Bifidobacterium reuteri DSM 23975</name>
    <dbReference type="NCBI Taxonomy" id="1437610"/>
    <lineage>
        <taxon>Bacteria</taxon>
        <taxon>Bacillati</taxon>
        <taxon>Actinomycetota</taxon>
        <taxon>Actinomycetes</taxon>
        <taxon>Bifidobacteriales</taxon>
        <taxon>Bifidobacteriaceae</taxon>
        <taxon>Bifidobacterium</taxon>
    </lineage>
</organism>
<comment type="caution">
    <text evidence="2">The sequence shown here is derived from an EMBL/GenBank/DDBJ whole genome shotgun (WGS) entry which is preliminary data.</text>
</comment>
<feature type="region of interest" description="Disordered" evidence="1">
    <location>
        <begin position="314"/>
        <end position="521"/>
    </location>
</feature>
<sequence length="521" mass="56171">MTDTDETTVTPDPRAIAQAVLFEVADEPEQVGEFVTANEMEDYVTDFRFAAHIRGYEGWQWSVTLYHDPELGSWTVNESSLIPTEDALLPPKWIPWKDRLEPTDLSPTDSIGTDPDDERIETGEIEESSLEDVNDAAETFRLTRRHVLSPLGRAQAAKRWYDGPRGPKALSTKTADGNLCSDCGFFVPLTGELNRMFGVCANKWSPDDGRVVSLDHGCGEHSEIEPPEPSRIWVQSKPALDDLHIDIVAHAKTRRQSPILDDDEAEAGFEAEAGGPEAVKVAEVSEATDETTTVSEVGEASDTTADAIDAVDAGHAGTQPTDVSGAPEGTALSEGGLDGSDSSHVEDVVADSTDITENDATISVTDASDAVAGYRDADPGSLSDETSAESDSDDGEDGTIRDDDDESEPDDDALDHEDSAGVDIDDDDIDNEDDDDDEDDEATEEDILANTTVDDGDDDGDMDDDLVDDDSGVSEDVSPELETVIDLIEQLRQSRTEEVVDTDDTDIDSPDDADDASHNEQ</sequence>
<feature type="compositionally biased region" description="Acidic residues" evidence="1">
    <location>
        <begin position="499"/>
        <end position="514"/>
    </location>
</feature>
<proteinExistence type="predicted"/>
<keyword evidence="3" id="KW-1185">Reference proteome</keyword>
<feature type="compositionally biased region" description="Acidic residues" evidence="1">
    <location>
        <begin position="386"/>
        <end position="415"/>
    </location>
</feature>
<dbReference type="AlphaFoldDB" id="A0A087CR64"/>
<gene>
    <name evidence="2" type="ORF">BREU_0942</name>
</gene>
<reference evidence="2 3" key="1">
    <citation type="submission" date="2014-03" db="EMBL/GenBank/DDBJ databases">
        <title>Genomics of Bifidobacteria.</title>
        <authorList>
            <person name="Ventura M."/>
            <person name="Milani C."/>
            <person name="Lugli G.A."/>
        </authorList>
    </citation>
    <scope>NUCLEOTIDE SEQUENCE [LARGE SCALE GENOMIC DNA]</scope>
    <source>
        <strain evidence="2 3">DSM 23975</strain>
    </source>
</reference>
<dbReference type="InterPro" id="IPR021391">
    <property type="entry name" value="DUF3027"/>
</dbReference>
<feature type="compositionally biased region" description="Acidic residues" evidence="1">
    <location>
        <begin position="454"/>
        <end position="479"/>
    </location>
</feature>
<dbReference type="STRING" id="1437610.BREU_0942"/>
<name>A0A087CR64_9BIFI</name>
<feature type="compositionally biased region" description="Acidic residues" evidence="1">
    <location>
        <begin position="423"/>
        <end position="447"/>
    </location>
</feature>
<evidence type="ECO:0000313" key="3">
    <source>
        <dbReference type="Proteomes" id="UP000028984"/>
    </source>
</evidence>
<protein>
    <recommendedName>
        <fullName evidence="4">DUF3027 domain-containing protein</fullName>
    </recommendedName>
</protein>
<dbReference type="eggNOG" id="ENOG502ZBU7">
    <property type="taxonomic scope" value="Bacteria"/>
</dbReference>